<evidence type="ECO:0000313" key="2">
    <source>
        <dbReference type="EMBL" id="EOA97909.1"/>
    </source>
</evidence>
<name>R0L920_ANAPL</name>
<evidence type="ECO:0000313" key="3">
    <source>
        <dbReference type="Proteomes" id="UP000296049"/>
    </source>
</evidence>
<dbReference type="AlphaFoldDB" id="R0L920"/>
<keyword evidence="3" id="KW-1185">Reference proteome</keyword>
<dbReference type="Proteomes" id="UP000296049">
    <property type="component" value="Unassembled WGS sequence"/>
</dbReference>
<dbReference type="EMBL" id="KB743583">
    <property type="protein sequence ID" value="EOA97909.1"/>
    <property type="molecule type" value="Genomic_DNA"/>
</dbReference>
<proteinExistence type="predicted"/>
<accession>R0L920</accession>
<organism evidence="2 3">
    <name type="scientific">Anas platyrhynchos</name>
    <name type="common">Mallard</name>
    <name type="synonym">Anas boschas</name>
    <dbReference type="NCBI Taxonomy" id="8839"/>
    <lineage>
        <taxon>Eukaryota</taxon>
        <taxon>Metazoa</taxon>
        <taxon>Chordata</taxon>
        <taxon>Craniata</taxon>
        <taxon>Vertebrata</taxon>
        <taxon>Euteleostomi</taxon>
        <taxon>Archelosauria</taxon>
        <taxon>Archosauria</taxon>
        <taxon>Dinosauria</taxon>
        <taxon>Saurischia</taxon>
        <taxon>Theropoda</taxon>
        <taxon>Coelurosauria</taxon>
        <taxon>Aves</taxon>
        <taxon>Neognathae</taxon>
        <taxon>Galloanserae</taxon>
        <taxon>Anseriformes</taxon>
        <taxon>Anatidae</taxon>
        <taxon>Anatinae</taxon>
        <taxon>Anas</taxon>
    </lineage>
</organism>
<sequence length="164" mass="17978">MNSENQPVMGTGQGKMERDEVTSVDKCMQIAVLRADSGAQNRTFAMSSVVQHHQSETFQKYEGADAPLPAAQHRWAVGTRSAAPAGPMACAFRAVPQPLSCSGVPCQTQLEMALPPHCEMPALKYNAFLPDRNYRSNAISNRTYRAHSELRLLCDCPESPSKLK</sequence>
<reference evidence="3" key="1">
    <citation type="journal article" date="2013" name="Nat. Genet.">
        <title>The duck genome and transcriptome provide insight into an avian influenza virus reservoir species.</title>
        <authorList>
            <person name="Huang Y."/>
            <person name="Li Y."/>
            <person name="Burt D.W."/>
            <person name="Chen H."/>
            <person name="Zhang Y."/>
            <person name="Qian W."/>
            <person name="Kim H."/>
            <person name="Gan S."/>
            <person name="Zhao Y."/>
            <person name="Li J."/>
            <person name="Yi K."/>
            <person name="Feng H."/>
            <person name="Zhu P."/>
            <person name="Li B."/>
            <person name="Liu Q."/>
            <person name="Fairley S."/>
            <person name="Magor K.E."/>
            <person name="Du Z."/>
            <person name="Hu X."/>
            <person name="Goodman L."/>
            <person name="Tafer H."/>
            <person name="Vignal A."/>
            <person name="Lee T."/>
            <person name="Kim K.W."/>
            <person name="Sheng Z."/>
            <person name="An Y."/>
            <person name="Searle S."/>
            <person name="Herrero J."/>
            <person name="Groenen M.A."/>
            <person name="Crooijmans R.P."/>
            <person name="Faraut T."/>
            <person name="Cai Q."/>
            <person name="Webster R.G."/>
            <person name="Aldridge J.R."/>
            <person name="Warren W.C."/>
            <person name="Bartschat S."/>
            <person name="Kehr S."/>
            <person name="Marz M."/>
            <person name="Stadler P.F."/>
            <person name="Smith J."/>
            <person name="Kraus R.H."/>
            <person name="Zhao Y."/>
            <person name="Ren L."/>
            <person name="Fei J."/>
            <person name="Morisson M."/>
            <person name="Kaiser P."/>
            <person name="Griffin D.K."/>
            <person name="Rao M."/>
            <person name="Pitel F."/>
            <person name="Wang J."/>
            <person name="Li N."/>
        </authorList>
    </citation>
    <scope>NUCLEOTIDE SEQUENCE [LARGE SCALE GENOMIC DNA]</scope>
</reference>
<gene>
    <name evidence="2" type="ORF">Anapl_15261</name>
</gene>
<evidence type="ECO:0000256" key="1">
    <source>
        <dbReference type="SAM" id="MobiDB-lite"/>
    </source>
</evidence>
<protein>
    <submittedName>
        <fullName evidence="2">Uncharacterized protein</fullName>
    </submittedName>
</protein>
<feature type="region of interest" description="Disordered" evidence="1">
    <location>
        <begin position="1"/>
        <end position="20"/>
    </location>
</feature>